<evidence type="ECO:0000256" key="1">
    <source>
        <dbReference type="ARBA" id="ARBA00022801"/>
    </source>
</evidence>
<dbReference type="Gene3D" id="3.40.50.850">
    <property type="entry name" value="Isochorismatase-like"/>
    <property type="match status" value="1"/>
</dbReference>
<feature type="domain" description="Isochorismatase-like" evidence="2">
    <location>
        <begin position="5"/>
        <end position="148"/>
    </location>
</feature>
<dbReference type="Pfam" id="PF00857">
    <property type="entry name" value="Isochorismatase"/>
    <property type="match status" value="1"/>
</dbReference>
<geneLocation type="plasmid" evidence="3 4">
    <name>p1</name>
</geneLocation>
<keyword evidence="4" id="KW-1185">Reference proteome</keyword>
<evidence type="ECO:0000313" key="4">
    <source>
        <dbReference type="Proteomes" id="UP000679352"/>
    </source>
</evidence>
<dbReference type="InterPro" id="IPR050272">
    <property type="entry name" value="Isochorismatase-like_hydrls"/>
</dbReference>
<evidence type="ECO:0000259" key="2">
    <source>
        <dbReference type="Pfam" id="PF00857"/>
    </source>
</evidence>
<dbReference type="Proteomes" id="UP000679352">
    <property type="component" value="Plasmid p1"/>
</dbReference>
<evidence type="ECO:0000313" key="3">
    <source>
        <dbReference type="EMBL" id="QWK92204.1"/>
    </source>
</evidence>
<dbReference type="GO" id="GO:0016787">
    <property type="term" value="F:hydrolase activity"/>
    <property type="evidence" value="ECO:0007669"/>
    <property type="project" value="UniProtKB-KW"/>
</dbReference>
<dbReference type="RefSeq" id="WP_215505118.1">
    <property type="nucleotide sequence ID" value="NZ_CP076362.1"/>
</dbReference>
<dbReference type="CDD" id="cd01014">
    <property type="entry name" value="nicotinamidase_related"/>
    <property type="match status" value="1"/>
</dbReference>
<dbReference type="KEGG" id="gfu:KM031_18080"/>
<protein>
    <submittedName>
        <fullName evidence="3">Cysteine hydrolase</fullName>
    </submittedName>
</protein>
<dbReference type="PANTHER" id="PTHR43540:SF1">
    <property type="entry name" value="ISOCHORISMATASE HYDROLASE"/>
    <property type="match status" value="1"/>
</dbReference>
<organism evidence="3 4">
    <name type="scientific">Gemmobacter fulvus</name>
    <dbReference type="NCBI Taxonomy" id="2840474"/>
    <lineage>
        <taxon>Bacteria</taxon>
        <taxon>Pseudomonadati</taxon>
        <taxon>Pseudomonadota</taxon>
        <taxon>Alphaproteobacteria</taxon>
        <taxon>Rhodobacterales</taxon>
        <taxon>Paracoccaceae</taxon>
        <taxon>Gemmobacter</taxon>
    </lineage>
</organism>
<reference evidence="3" key="1">
    <citation type="submission" date="2021-06" db="EMBL/GenBank/DDBJ databases">
        <authorList>
            <person name="Lee C.-S."/>
            <person name="Jin L."/>
        </authorList>
    </citation>
    <scope>NUCLEOTIDE SEQUENCE</scope>
    <source>
        <strain evidence="3">Con5</strain>
        <plasmid evidence="3">p1</plasmid>
    </source>
</reference>
<proteinExistence type="predicted"/>
<dbReference type="AlphaFoldDB" id="A0A975P9L5"/>
<dbReference type="PANTHER" id="PTHR43540">
    <property type="entry name" value="PEROXYUREIDOACRYLATE/UREIDOACRYLATE AMIDOHYDROLASE-RELATED"/>
    <property type="match status" value="1"/>
</dbReference>
<dbReference type="InterPro" id="IPR000868">
    <property type="entry name" value="Isochorismatase-like_dom"/>
</dbReference>
<keyword evidence="1 3" id="KW-0378">Hydrolase</keyword>
<accession>A0A975P9L5</accession>
<dbReference type="SUPFAM" id="SSF52499">
    <property type="entry name" value="Isochorismatase-like hydrolases"/>
    <property type="match status" value="1"/>
</dbReference>
<dbReference type="InterPro" id="IPR036380">
    <property type="entry name" value="Isochorismatase-like_sf"/>
</dbReference>
<gene>
    <name evidence="3" type="ORF">KM031_18080</name>
</gene>
<name>A0A975P9L5_9RHOB</name>
<sequence>MSKRAILVVDLQNEYWPSGNFALQGIETAAANAARVMAHGRAMGDLVVSIRHEMPGGPIFVPGTDGARIHDTVLPQADEPLITKNFPNSFRNTGLKDLLDGHGVAEVIVIGAMSHMCVDATTRAANDFGYKTVTIHDACATRDLEFADVTTPAAQVHAALMAALAFGYGEVISTDAFLHRPRH</sequence>
<keyword evidence="3" id="KW-0614">Plasmid</keyword>
<dbReference type="EMBL" id="CP076362">
    <property type="protein sequence ID" value="QWK92204.1"/>
    <property type="molecule type" value="Genomic_DNA"/>
</dbReference>